<organism evidence="1">
    <name type="scientific">Lepeophtheirus salmonis</name>
    <name type="common">Salmon louse</name>
    <name type="synonym">Caligus salmonis</name>
    <dbReference type="NCBI Taxonomy" id="72036"/>
    <lineage>
        <taxon>Eukaryota</taxon>
        <taxon>Metazoa</taxon>
        <taxon>Ecdysozoa</taxon>
        <taxon>Arthropoda</taxon>
        <taxon>Crustacea</taxon>
        <taxon>Multicrustacea</taxon>
        <taxon>Hexanauplia</taxon>
        <taxon>Copepoda</taxon>
        <taxon>Siphonostomatoida</taxon>
        <taxon>Caligidae</taxon>
        <taxon>Lepeophtheirus</taxon>
    </lineage>
</organism>
<feature type="non-terminal residue" evidence="1">
    <location>
        <position position="1"/>
    </location>
</feature>
<evidence type="ECO:0000313" key="1">
    <source>
        <dbReference type="EMBL" id="CDW33157.1"/>
    </source>
</evidence>
<sequence length="58" mass="7036">HWLCIRKKLIQIFVKCIVKEWLFSFQVCKFQGFTRYNLSTNFTKIVSNLFRDPSYTQA</sequence>
<reference evidence="1" key="1">
    <citation type="submission" date="2014-05" db="EMBL/GenBank/DDBJ databases">
        <authorList>
            <person name="Chronopoulou M."/>
        </authorList>
    </citation>
    <scope>NUCLEOTIDE SEQUENCE</scope>
    <source>
        <tissue evidence="1">Whole organism</tissue>
    </source>
</reference>
<dbReference type="EMBL" id="HACA01015796">
    <property type="protein sequence ID" value="CDW33157.1"/>
    <property type="molecule type" value="Transcribed_RNA"/>
</dbReference>
<accession>A0A0K2U5D9</accession>
<name>A0A0K2U5D9_LEPSM</name>
<proteinExistence type="predicted"/>
<protein>
    <submittedName>
        <fullName evidence="1">Uncharacterized protein</fullName>
    </submittedName>
</protein>
<feature type="non-terminal residue" evidence="1">
    <location>
        <position position="58"/>
    </location>
</feature>
<dbReference type="AlphaFoldDB" id="A0A0K2U5D9"/>